<feature type="compositionally biased region" description="Basic residues" evidence="1">
    <location>
        <begin position="217"/>
        <end position="228"/>
    </location>
</feature>
<feature type="compositionally biased region" description="Low complexity" evidence="1">
    <location>
        <begin position="99"/>
        <end position="110"/>
    </location>
</feature>
<feature type="region of interest" description="Disordered" evidence="1">
    <location>
        <begin position="1"/>
        <end position="246"/>
    </location>
</feature>
<organism evidence="2">
    <name type="scientific">Alexandrium monilatum</name>
    <dbReference type="NCBI Taxonomy" id="311494"/>
    <lineage>
        <taxon>Eukaryota</taxon>
        <taxon>Sar</taxon>
        <taxon>Alveolata</taxon>
        <taxon>Dinophyceae</taxon>
        <taxon>Gonyaulacales</taxon>
        <taxon>Pyrocystaceae</taxon>
        <taxon>Alexandrium</taxon>
    </lineage>
</organism>
<feature type="compositionally biased region" description="Basic and acidic residues" evidence="1">
    <location>
        <begin position="298"/>
        <end position="314"/>
    </location>
</feature>
<accession>A0A7S4T5J3</accession>
<feature type="compositionally biased region" description="Low complexity" evidence="1">
    <location>
        <begin position="54"/>
        <end position="69"/>
    </location>
</feature>
<feature type="compositionally biased region" description="Gly residues" evidence="1">
    <location>
        <begin position="111"/>
        <end position="125"/>
    </location>
</feature>
<feature type="compositionally biased region" description="Low complexity" evidence="1">
    <location>
        <begin position="275"/>
        <end position="292"/>
    </location>
</feature>
<reference evidence="2" key="1">
    <citation type="submission" date="2021-01" db="EMBL/GenBank/DDBJ databases">
        <authorList>
            <person name="Corre E."/>
            <person name="Pelletier E."/>
            <person name="Niang G."/>
            <person name="Scheremetjew M."/>
            <person name="Finn R."/>
            <person name="Kale V."/>
            <person name="Holt S."/>
            <person name="Cochrane G."/>
            <person name="Meng A."/>
            <person name="Brown T."/>
            <person name="Cohen L."/>
        </authorList>
    </citation>
    <scope>NUCLEOTIDE SEQUENCE</scope>
    <source>
        <strain evidence="2">CCMP3105</strain>
    </source>
</reference>
<feature type="compositionally biased region" description="Low complexity" evidence="1">
    <location>
        <begin position="324"/>
        <end position="334"/>
    </location>
</feature>
<feature type="compositionally biased region" description="Low complexity" evidence="1">
    <location>
        <begin position="12"/>
        <end position="27"/>
    </location>
</feature>
<feature type="compositionally biased region" description="Gly residues" evidence="1">
    <location>
        <begin position="70"/>
        <end position="79"/>
    </location>
</feature>
<feature type="region of interest" description="Disordered" evidence="1">
    <location>
        <begin position="370"/>
        <end position="398"/>
    </location>
</feature>
<gene>
    <name evidence="2" type="ORF">AMON00008_LOCUS63003</name>
</gene>
<feature type="region of interest" description="Disordered" evidence="1">
    <location>
        <begin position="446"/>
        <end position="493"/>
    </location>
</feature>
<protein>
    <submittedName>
        <fullName evidence="2">Uncharacterized protein</fullName>
    </submittedName>
</protein>
<sequence length="622" mass="62518">MWGASFPSALPSDAGASAWTASASAWSDWRHDSPLLLRPTSSGQCGPGGGRSTPALPAGGRGAASRAPRGVGGSPQRGPGGPPGGAEPSRGPSRRVAPRRSSSTGALRPSGAGGPGGSCGRGGFLPGAAPAATPPGSPPSRRGAGRPRARSCPPSTSSAGAPSGRASSLAGTPQPRRCAPARTTPLKPRLAGGAPARRPLQERQAVGPHLWSEPGHGKRRAGHPRPPPRHAQENAAPLQLQPWRPGGLKTVLRPGFDDLVPLPPCRISFSPAARSAPGSHGSSVSSSQASCGGRRGQGRAESRGMLAERPDGARRGGGGRCRRGAPGLPGSAGGRHAIAEAAEATRLAAEAAEAASAAAATAAAELAEIHRSAGTPGRSRFSPPPERRSPGPLETPPFAAEATVYWDRMDDFLERPARSEVADPPVPGAGAWAGRGNLLQFAGGSGSPAAPRCLWPGEGVPGRALQRGGAPSASPAAASPRAGGELRDGSCEPARLEPHLDWWRRQRDLLLRRSLSSDCLASLHGGEPGQEADRPSPARLGSPGDLAAGAAAPASREAVAAACEAAAAAANLADRPLPDFPAFEPPSRWGAAGATAAAERPAEVLHHRWACRAGAAAAAAPA</sequence>
<feature type="compositionally biased region" description="Low complexity" evidence="1">
    <location>
        <begin position="467"/>
        <end position="483"/>
    </location>
</feature>
<feature type="compositionally biased region" description="Low complexity" evidence="1">
    <location>
        <begin position="150"/>
        <end position="171"/>
    </location>
</feature>
<proteinExistence type="predicted"/>
<feature type="region of interest" description="Disordered" evidence="1">
    <location>
        <begin position="521"/>
        <end position="549"/>
    </location>
</feature>
<dbReference type="AlphaFoldDB" id="A0A7S4T5J3"/>
<evidence type="ECO:0000256" key="1">
    <source>
        <dbReference type="SAM" id="MobiDB-lite"/>
    </source>
</evidence>
<name>A0A7S4T5J3_9DINO</name>
<evidence type="ECO:0000313" key="2">
    <source>
        <dbReference type="EMBL" id="CAE4666129.1"/>
    </source>
</evidence>
<feature type="compositionally biased region" description="Basic and acidic residues" evidence="1">
    <location>
        <begin position="484"/>
        <end position="493"/>
    </location>
</feature>
<feature type="region of interest" description="Disordered" evidence="1">
    <location>
        <begin position="271"/>
        <end position="334"/>
    </location>
</feature>
<dbReference type="EMBL" id="HBNR01087903">
    <property type="protein sequence ID" value="CAE4666129.1"/>
    <property type="molecule type" value="Transcribed_RNA"/>
</dbReference>